<evidence type="ECO:0000256" key="1">
    <source>
        <dbReference type="ARBA" id="ARBA00004141"/>
    </source>
</evidence>
<dbReference type="Gene3D" id="1.20.120.960">
    <property type="entry name" value="Histidine kinase NarX, sensor domain"/>
    <property type="match status" value="1"/>
</dbReference>
<gene>
    <name evidence="6" type="ORF">MNB_SV-8-464</name>
</gene>
<accession>A0A1W1BA28</accession>
<evidence type="ECO:0000256" key="3">
    <source>
        <dbReference type="ARBA" id="ARBA00022989"/>
    </source>
</evidence>
<evidence type="ECO:0000256" key="2">
    <source>
        <dbReference type="ARBA" id="ARBA00022692"/>
    </source>
</evidence>
<dbReference type="AlphaFoldDB" id="A0A1W1BA28"/>
<feature type="domain" description="NarX-like N-terminal" evidence="5">
    <location>
        <begin position="144"/>
        <end position="204"/>
    </location>
</feature>
<dbReference type="InterPro" id="IPR029095">
    <property type="entry name" value="NarX-like_N"/>
</dbReference>
<comment type="subcellular location">
    <subcellularLocation>
        <location evidence="1">Membrane</location>
        <topology evidence="1">Multi-pass membrane protein</topology>
    </subcellularLocation>
</comment>
<feature type="domain" description="NarX-like N-terminal" evidence="5">
    <location>
        <begin position="28"/>
        <end position="116"/>
    </location>
</feature>
<keyword evidence="3" id="KW-1133">Transmembrane helix</keyword>
<proteinExistence type="predicted"/>
<evidence type="ECO:0000259" key="5">
    <source>
        <dbReference type="Pfam" id="PF13675"/>
    </source>
</evidence>
<dbReference type="InterPro" id="IPR042295">
    <property type="entry name" value="NarX-like_N_sf"/>
</dbReference>
<organism evidence="6">
    <name type="scientific">hydrothermal vent metagenome</name>
    <dbReference type="NCBI Taxonomy" id="652676"/>
    <lineage>
        <taxon>unclassified sequences</taxon>
        <taxon>metagenomes</taxon>
        <taxon>ecological metagenomes</taxon>
    </lineage>
</organism>
<keyword evidence="2" id="KW-0812">Transmembrane</keyword>
<protein>
    <submittedName>
        <fullName evidence="6">Nitric oxide-responding transcriptional regulator Dnr (Crp/Fnr family)</fullName>
    </submittedName>
</protein>
<reference evidence="6" key="1">
    <citation type="submission" date="2016-10" db="EMBL/GenBank/DDBJ databases">
        <authorList>
            <person name="de Groot N.N."/>
        </authorList>
    </citation>
    <scope>NUCLEOTIDE SEQUENCE</scope>
</reference>
<dbReference type="GO" id="GO:0016020">
    <property type="term" value="C:membrane"/>
    <property type="evidence" value="ECO:0007669"/>
    <property type="project" value="UniProtKB-SubCell"/>
</dbReference>
<dbReference type="EMBL" id="FPHD01000007">
    <property type="protein sequence ID" value="SFV50342.1"/>
    <property type="molecule type" value="Genomic_DNA"/>
</dbReference>
<evidence type="ECO:0000313" key="6">
    <source>
        <dbReference type="EMBL" id="SFV50342.1"/>
    </source>
</evidence>
<keyword evidence="4" id="KW-0472">Membrane</keyword>
<sequence>MMDRTKKVFIGLSTVSLLFNSVWAIEINSNTEAVNIAGKQRMFTQRMLKDYAMVGMHNTFGKPDVDLKKTVDDFEDHMNALITYTKSDTVKKSLKKVKVLWEPIKETLLEAPNKESVEKLQTDMDALLKAADEMTKLFAKESGKESGEIVNISGRQRMLSQRMASLYMLKVWGVEDPKFKVKLDNAMKLFKVSLEKLEHSSLNTEEISALLAKVKRSFMFFEMMGRSNSKFIPSLIYKKSNDILENMNSATQKYVAMQSK</sequence>
<evidence type="ECO:0000256" key="4">
    <source>
        <dbReference type="ARBA" id="ARBA00023136"/>
    </source>
</evidence>
<name>A0A1W1BA28_9ZZZZ</name>
<dbReference type="Pfam" id="PF13675">
    <property type="entry name" value="PilJ"/>
    <property type="match status" value="2"/>
</dbReference>